<dbReference type="Pfam" id="PF18759">
    <property type="entry name" value="Plavaka"/>
    <property type="match status" value="1"/>
</dbReference>
<accession>F8NLA3</accession>
<protein>
    <recommendedName>
        <fullName evidence="3">Fungal-type protein kinase domain-containing protein</fullName>
    </recommendedName>
</protein>
<dbReference type="OrthoDB" id="2690194at2759"/>
<evidence type="ECO:0000313" key="1">
    <source>
        <dbReference type="EMBL" id="EGO28151.1"/>
    </source>
</evidence>
<gene>
    <name evidence="1" type="ORF">SERLADRAFT_405814</name>
</gene>
<evidence type="ECO:0000313" key="2">
    <source>
        <dbReference type="Proteomes" id="UP000008064"/>
    </source>
</evidence>
<dbReference type="Proteomes" id="UP000008064">
    <property type="component" value="Unassembled WGS sequence"/>
</dbReference>
<evidence type="ECO:0008006" key="3">
    <source>
        <dbReference type="Google" id="ProtNLM"/>
    </source>
</evidence>
<dbReference type="RefSeq" id="XP_007314350.1">
    <property type="nucleotide sequence ID" value="XM_007314288.1"/>
</dbReference>
<dbReference type="KEGG" id="sla:SERLADRAFT_405814"/>
<dbReference type="AlphaFoldDB" id="F8NLA3"/>
<dbReference type="InterPro" id="IPR041078">
    <property type="entry name" value="Plavaka"/>
</dbReference>
<dbReference type="GeneID" id="18812569"/>
<proteinExistence type="predicted"/>
<dbReference type="EMBL" id="GL945430">
    <property type="protein sequence ID" value="EGO28151.1"/>
    <property type="molecule type" value="Genomic_DNA"/>
</dbReference>
<reference evidence="2" key="1">
    <citation type="journal article" date="2011" name="Science">
        <title>The plant cell wall-decomposing machinery underlies the functional diversity of forest fungi.</title>
        <authorList>
            <person name="Eastwood D.C."/>
            <person name="Floudas D."/>
            <person name="Binder M."/>
            <person name="Majcherczyk A."/>
            <person name="Schneider P."/>
            <person name="Aerts A."/>
            <person name="Asiegbu F.O."/>
            <person name="Baker S.E."/>
            <person name="Barry K."/>
            <person name="Bendiksby M."/>
            <person name="Blumentritt M."/>
            <person name="Coutinho P.M."/>
            <person name="Cullen D."/>
            <person name="de Vries R.P."/>
            <person name="Gathman A."/>
            <person name="Goodell B."/>
            <person name="Henrissat B."/>
            <person name="Ihrmark K."/>
            <person name="Kauserud H."/>
            <person name="Kohler A."/>
            <person name="LaButti K."/>
            <person name="Lapidus A."/>
            <person name="Lavin J.L."/>
            <person name="Lee Y.-H."/>
            <person name="Lindquist E."/>
            <person name="Lilly W."/>
            <person name="Lucas S."/>
            <person name="Morin E."/>
            <person name="Murat C."/>
            <person name="Oguiza J.A."/>
            <person name="Park J."/>
            <person name="Pisabarro A.G."/>
            <person name="Riley R."/>
            <person name="Rosling A."/>
            <person name="Salamov A."/>
            <person name="Schmidt O."/>
            <person name="Schmutz J."/>
            <person name="Skrede I."/>
            <person name="Stenlid J."/>
            <person name="Wiebenga A."/>
            <person name="Xie X."/>
            <person name="Kuees U."/>
            <person name="Hibbett D.S."/>
            <person name="Hoffmeister D."/>
            <person name="Hoegberg N."/>
            <person name="Martin F."/>
            <person name="Grigoriev I.V."/>
            <person name="Watkinson S.C."/>
        </authorList>
    </citation>
    <scope>NUCLEOTIDE SEQUENCE [LARGE SCALE GENOMIC DNA]</scope>
    <source>
        <strain evidence="2">S7.9</strain>
    </source>
</reference>
<sequence>MALADPSGALITYFNCLKDLFVVTIDHITTLSTILPLSKQVVRPPHECIRRGLLADWGFAAAMPKIKEQEYSQSTRDLSQFDKEDAVFDEGSSEASSEEEDPARHDFPAKMLDAMLKRGIEVATGTAHKTLERLACQGWAVDNGNHVLEHTGTEPFMAVEIQNAQPGEPIQHAAHHGLESFYCISLAMCILLEQPYQFKDEVFIEREVIRKWLNHEFDTKFTCTDAAHHKFTIFGKADNLRSFLDGHISIYFEFMIPYFERLHSTIFDSATFIPKRFIKLGPAPFLIFHDALNVIQTSRKKLTHLRQPLTRPEGFIPHLDLWCSSDDRFKFYALLVVTHIAGMSSGGSIPRFHGDNLEMLPICVQLDVEGKLQLLAIPQSQEDDGEDASGLDMSIDDEHTKEAIGKVLQELQEDLFSFIPITHSDIIDDGENTAGPSLHQHSIVLGGNEDEHMEVEHPTAGKVISMDKTLHQRWRRELIAAGGDSEDVEMGEASDPKSGRSWGFLTMIYYRDVLSAIRTLLGNPAHAKHIVYRPKMIFTNARKESRIYHEMWTEKWWHAIQAHLPSGAALAPVIIAMDKTQLTQFSNSKSAYPVYLGYIPRNYTLISVSQHSHRISAYCKGEVFKGSASFS</sequence>
<name>F8NLA3_SERL9</name>
<dbReference type="HOGENOM" id="CLU_433580_0_0_1"/>
<organism evidence="2">
    <name type="scientific">Serpula lacrymans var. lacrymans (strain S7.9)</name>
    <name type="common">Dry rot fungus</name>
    <dbReference type="NCBI Taxonomy" id="578457"/>
    <lineage>
        <taxon>Eukaryota</taxon>
        <taxon>Fungi</taxon>
        <taxon>Dikarya</taxon>
        <taxon>Basidiomycota</taxon>
        <taxon>Agaricomycotina</taxon>
        <taxon>Agaricomycetes</taxon>
        <taxon>Agaricomycetidae</taxon>
        <taxon>Boletales</taxon>
        <taxon>Coniophorineae</taxon>
        <taxon>Serpulaceae</taxon>
        <taxon>Serpula</taxon>
    </lineage>
</organism>